<sequence>MTESLQAALYPLGFISALFFGARFFLQWLHSEKEGRSTVPRIFWQLSFFGNLSLSIHSIIQLQLHVLLIQTVNAVISLRNLNLMQEKDKRWPLSSVILLFVLALTASLFLFFLTFQGSSSETWFRIPTGPWASSSAAAVPVLWHIAGSIGLILFSSRFWVQWVMAEREGKSFLGKTFWWTSLAGDLLCLAYFMQLQDTVNYVGPLFGLIPYLRNLMLIYKRGKVPV</sequence>
<feature type="transmembrane region" description="Helical" evidence="1">
    <location>
        <begin position="93"/>
        <end position="115"/>
    </location>
</feature>
<feature type="domain" description="Lipid A biosynthesis N-terminal" evidence="2">
    <location>
        <begin position="12"/>
        <end position="83"/>
    </location>
</feature>
<feature type="domain" description="Lipid A biosynthesis N-terminal" evidence="2">
    <location>
        <begin position="146"/>
        <end position="217"/>
    </location>
</feature>
<dbReference type="RefSeq" id="WP_098037756.1">
    <property type="nucleotide sequence ID" value="NZ_CWGJ01000008.1"/>
</dbReference>
<accession>A0A0H5DPH5</accession>
<proteinExistence type="predicted"/>
<organism evidence="3 4">
    <name type="scientific">Estrella lausannensis</name>
    <dbReference type="NCBI Taxonomy" id="483423"/>
    <lineage>
        <taxon>Bacteria</taxon>
        <taxon>Pseudomonadati</taxon>
        <taxon>Chlamydiota</taxon>
        <taxon>Chlamydiia</taxon>
        <taxon>Parachlamydiales</taxon>
        <taxon>Candidatus Criblamydiaceae</taxon>
        <taxon>Estrella</taxon>
    </lineage>
</organism>
<keyword evidence="1" id="KW-0812">Transmembrane</keyword>
<dbReference type="Proteomes" id="UP000220251">
    <property type="component" value="Unassembled WGS sequence"/>
</dbReference>
<dbReference type="SMART" id="SM01259">
    <property type="entry name" value="LAB_N"/>
    <property type="match status" value="2"/>
</dbReference>
<feature type="transmembrane region" description="Helical" evidence="1">
    <location>
        <begin position="135"/>
        <end position="160"/>
    </location>
</feature>
<evidence type="ECO:0000256" key="1">
    <source>
        <dbReference type="SAM" id="Phobius"/>
    </source>
</evidence>
<evidence type="ECO:0000313" key="3">
    <source>
        <dbReference type="EMBL" id="CRX37893.1"/>
    </source>
</evidence>
<protein>
    <recommendedName>
        <fullName evidence="2">Lipid A biosynthesis N-terminal domain-containing protein</fullName>
    </recommendedName>
</protein>
<keyword evidence="1" id="KW-0472">Membrane</keyword>
<dbReference type="Pfam" id="PF07578">
    <property type="entry name" value="LAB_N"/>
    <property type="match status" value="2"/>
</dbReference>
<reference evidence="4" key="1">
    <citation type="submission" date="2015-06" db="EMBL/GenBank/DDBJ databases">
        <authorList>
            <person name="Bertelli C."/>
        </authorList>
    </citation>
    <scope>NUCLEOTIDE SEQUENCE [LARGE SCALE GENOMIC DNA]</scope>
    <source>
        <strain evidence="4">CRIB-30</strain>
    </source>
</reference>
<evidence type="ECO:0000313" key="4">
    <source>
        <dbReference type="Proteomes" id="UP000220251"/>
    </source>
</evidence>
<evidence type="ECO:0000259" key="2">
    <source>
        <dbReference type="SMART" id="SM01259"/>
    </source>
</evidence>
<name>A0A0H5DPH5_9BACT</name>
<dbReference type="GO" id="GO:0009245">
    <property type="term" value="P:lipid A biosynthetic process"/>
    <property type="evidence" value="ECO:0007669"/>
    <property type="project" value="InterPro"/>
</dbReference>
<dbReference type="GO" id="GO:0008915">
    <property type="term" value="F:lipid-A-disaccharide synthase activity"/>
    <property type="evidence" value="ECO:0007669"/>
    <property type="project" value="InterPro"/>
</dbReference>
<feature type="transmembrane region" description="Helical" evidence="1">
    <location>
        <begin position="6"/>
        <end position="26"/>
    </location>
</feature>
<dbReference type="InterPro" id="IPR011499">
    <property type="entry name" value="Lipid_A_biosynth_N"/>
</dbReference>
<dbReference type="AlphaFoldDB" id="A0A0H5DPH5"/>
<dbReference type="GO" id="GO:0016020">
    <property type="term" value="C:membrane"/>
    <property type="evidence" value="ECO:0007669"/>
    <property type="project" value="GOC"/>
</dbReference>
<feature type="transmembrane region" description="Helical" evidence="1">
    <location>
        <begin position="199"/>
        <end position="219"/>
    </location>
</feature>
<dbReference type="OrthoDB" id="196309at2"/>
<feature type="transmembrane region" description="Helical" evidence="1">
    <location>
        <begin position="62"/>
        <end position="81"/>
    </location>
</feature>
<dbReference type="EMBL" id="CWGJ01000008">
    <property type="protein sequence ID" value="CRX37893.1"/>
    <property type="molecule type" value="Genomic_DNA"/>
</dbReference>
<keyword evidence="4" id="KW-1185">Reference proteome</keyword>
<keyword evidence="1" id="KW-1133">Transmembrane helix</keyword>
<feature type="transmembrane region" description="Helical" evidence="1">
    <location>
        <begin position="172"/>
        <end position="193"/>
    </location>
</feature>
<gene>
    <name evidence="3" type="ORF">ELAC_0538</name>
</gene>